<evidence type="ECO:0000256" key="3">
    <source>
        <dbReference type="ARBA" id="ARBA00022884"/>
    </source>
</evidence>
<evidence type="ECO:0000313" key="11">
    <source>
        <dbReference type="Proteomes" id="UP001161247"/>
    </source>
</evidence>
<keyword evidence="3 7" id="KW-0694">RNA-binding</keyword>
<dbReference type="GO" id="GO:0000373">
    <property type="term" value="P:Group II intron splicing"/>
    <property type="evidence" value="ECO:0007669"/>
    <property type="project" value="InterPro"/>
</dbReference>
<name>A0AAV1CYH9_OLDCO</name>
<keyword evidence="5" id="KW-0508">mRNA splicing</keyword>
<keyword evidence="11" id="KW-1185">Reference proteome</keyword>
<evidence type="ECO:0000256" key="8">
    <source>
        <dbReference type="SAM" id="MobiDB-lite"/>
    </source>
</evidence>
<proteinExistence type="predicted"/>
<accession>A0AAV1CYH9</accession>
<reference evidence="10" key="1">
    <citation type="submission" date="2023-03" db="EMBL/GenBank/DDBJ databases">
        <authorList>
            <person name="Julca I."/>
        </authorList>
    </citation>
    <scope>NUCLEOTIDE SEQUENCE</scope>
</reference>
<dbReference type="InterPro" id="IPR044599">
    <property type="entry name" value="CAF1P_plant"/>
</dbReference>
<keyword evidence="6" id="KW-0687">Ribonucleoprotein</keyword>
<dbReference type="FunFam" id="3.30.110.60:FF:000002">
    <property type="entry name" value="CRS2-associated factor 1, chloroplastic"/>
    <property type="match status" value="2"/>
</dbReference>
<dbReference type="GO" id="GO:1990904">
    <property type="term" value="C:ribonucleoprotein complex"/>
    <property type="evidence" value="ECO:0007669"/>
    <property type="project" value="UniProtKB-KW"/>
</dbReference>
<protein>
    <submittedName>
        <fullName evidence="10">OLC1v1037408C1</fullName>
    </submittedName>
</protein>
<dbReference type="AlphaFoldDB" id="A0AAV1CYH9"/>
<dbReference type="PANTHER" id="PTHR46247:SF1">
    <property type="entry name" value="CRS2-ASSOCIATED FACTOR 1, CHLOROPLASTIC"/>
    <property type="match status" value="1"/>
</dbReference>
<evidence type="ECO:0000256" key="6">
    <source>
        <dbReference type="ARBA" id="ARBA00023274"/>
    </source>
</evidence>
<evidence type="ECO:0000256" key="7">
    <source>
        <dbReference type="PROSITE-ProRule" id="PRU00626"/>
    </source>
</evidence>
<dbReference type="Gene3D" id="3.30.110.60">
    <property type="entry name" value="YhbY-like"/>
    <property type="match status" value="2"/>
</dbReference>
<evidence type="ECO:0000256" key="1">
    <source>
        <dbReference type="ARBA" id="ARBA00022664"/>
    </source>
</evidence>
<dbReference type="Pfam" id="PF01985">
    <property type="entry name" value="CRS1_YhbY"/>
    <property type="match status" value="2"/>
</dbReference>
<dbReference type="GO" id="GO:0006397">
    <property type="term" value="P:mRNA processing"/>
    <property type="evidence" value="ECO:0007669"/>
    <property type="project" value="UniProtKB-KW"/>
</dbReference>
<keyword evidence="1" id="KW-0507">mRNA processing</keyword>
<dbReference type="PROSITE" id="PS51295">
    <property type="entry name" value="CRM"/>
    <property type="match status" value="2"/>
</dbReference>
<keyword evidence="4" id="KW-0809">Transit peptide</keyword>
<organism evidence="10 11">
    <name type="scientific">Oldenlandia corymbosa var. corymbosa</name>
    <dbReference type="NCBI Taxonomy" id="529605"/>
    <lineage>
        <taxon>Eukaryota</taxon>
        <taxon>Viridiplantae</taxon>
        <taxon>Streptophyta</taxon>
        <taxon>Embryophyta</taxon>
        <taxon>Tracheophyta</taxon>
        <taxon>Spermatophyta</taxon>
        <taxon>Magnoliopsida</taxon>
        <taxon>eudicotyledons</taxon>
        <taxon>Gunneridae</taxon>
        <taxon>Pentapetalae</taxon>
        <taxon>asterids</taxon>
        <taxon>lamiids</taxon>
        <taxon>Gentianales</taxon>
        <taxon>Rubiaceae</taxon>
        <taxon>Rubioideae</taxon>
        <taxon>Spermacoceae</taxon>
        <taxon>Hedyotis-Oldenlandia complex</taxon>
        <taxon>Oldenlandia</taxon>
    </lineage>
</organism>
<feature type="region of interest" description="Disordered" evidence="8">
    <location>
        <begin position="83"/>
        <end position="158"/>
    </location>
</feature>
<feature type="region of interest" description="Disordered" evidence="8">
    <location>
        <begin position="816"/>
        <end position="848"/>
    </location>
</feature>
<dbReference type="SUPFAM" id="SSF75471">
    <property type="entry name" value="YhbY-like"/>
    <property type="match status" value="2"/>
</dbReference>
<feature type="region of interest" description="Disordered" evidence="8">
    <location>
        <begin position="672"/>
        <end position="708"/>
    </location>
</feature>
<keyword evidence="2" id="KW-0677">Repeat</keyword>
<feature type="domain" description="CRM" evidence="9">
    <location>
        <begin position="273"/>
        <end position="369"/>
    </location>
</feature>
<evidence type="ECO:0000256" key="5">
    <source>
        <dbReference type="ARBA" id="ARBA00023187"/>
    </source>
</evidence>
<feature type="compositionally biased region" description="Basic residues" evidence="8">
    <location>
        <begin position="831"/>
        <end position="840"/>
    </location>
</feature>
<feature type="compositionally biased region" description="Basic residues" evidence="8">
    <location>
        <begin position="134"/>
        <end position="143"/>
    </location>
</feature>
<feature type="region of interest" description="Disordered" evidence="8">
    <location>
        <begin position="231"/>
        <end position="262"/>
    </location>
</feature>
<dbReference type="Proteomes" id="UP001161247">
    <property type="component" value="Chromosome 3"/>
</dbReference>
<dbReference type="InterPro" id="IPR035920">
    <property type="entry name" value="YhbY-like_sf"/>
</dbReference>
<dbReference type="EMBL" id="OX459120">
    <property type="protein sequence ID" value="CAI9100411.1"/>
    <property type="molecule type" value="Genomic_DNA"/>
</dbReference>
<dbReference type="InterPro" id="IPR001890">
    <property type="entry name" value="RNA-binding_CRM"/>
</dbReference>
<sequence>MQYSKSFIFHEPSKEMASRPLIQFPAFAPTPILPPHHRPATEVRFSRWNNANAEKFNQKRRTQKEIEDQLRFKKRYDSALSIAQSYSPAPPTPTFKSTGTPSSPSKPSIPGKKSKYSKNPENSVDVHPAFKPLLKQRRFKMRRPTGTSLKEDEGKESEIEEEYTANVKVDENGLAYEFPDAPFVYQYSYTETPKVKPVGIREPLVAPFEPPTMGRPWTGRKPLPPSKKKLPEFDSFKLPPPNKKGVKTVQPPGPYLPGSGPKYVRSREEVLGEPLTKEEVKELVESCRKWKRQLNMGRDGFTHNMLENIHAHWKRRRVCKIKCLGVCTVDMDNVRKQLEDKTGGQVIYSRGGVIYLFRGRNYNYKHRPRFPLMLWKPVTPVYPRLIKQVPDGLTLEEATQMRKKGRNLAPICKLGKNGVYCDLVKNVREAFEACELVRINCQGLNASDYRKIGAKLKDLVPCVLISFENEHILMWRGQDWKSSLAETKNDVDRVEELEANTANSIGPIVESQTGLVTASASNAMVPMALKTSTEEISQNLDILSLEDVETDGNSVRGEELDGDLATSVDSTTHSAEFEIDGSQKSQLQVRELQTDAAASVEGEIEFSMASASTITAPTETISEDIDRNSDYLSVKNVEPEGSRDHKREMVDEAMASVDSGILSQCDSDSLTDFKGNNEVSEVSNTYPNDTTLFPPGSESMGGSNIRDDDHSEPLAIAPLTSNNFEDASEDKMSIGKLSKPMAPVLEGVHLLLKMAVENGSAILLDDSNLDADLVHEKAVTLAKSAPPGPVFQHRLKKVEVQGCDEQPNDDFTMQKAAKASEHRVTVSNKRGTGKKNSKKQTTKDIRSDYLNVAPQGTLRVDELAKLLG</sequence>
<evidence type="ECO:0000256" key="2">
    <source>
        <dbReference type="ARBA" id="ARBA00022737"/>
    </source>
</evidence>
<evidence type="ECO:0000259" key="9">
    <source>
        <dbReference type="PROSITE" id="PS51295"/>
    </source>
</evidence>
<feature type="compositionally biased region" description="Low complexity" evidence="8">
    <location>
        <begin position="94"/>
        <end position="111"/>
    </location>
</feature>
<gene>
    <name evidence="10" type="ORF">OLC1_LOCUS10244</name>
</gene>
<dbReference type="PANTHER" id="PTHR46247">
    <property type="entry name" value="CRS2-ASSOCIATED FACTOR 1, CHLOROPLASTIC"/>
    <property type="match status" value="1"/>
</dbReference>
<evidence type="ECO:0000256" key="4">
    <source>
        <dbReference type="ARBA" id="ARBA00022946"/>
    </source>
</evidence>
<dbReference type="SMART" id="SM01103">
    <property type="entry name" value="CRS1_YhbY"/>
    <property type="match status" value="2"/>
</dbReference>
<feature type="domain" description="CRM" evidence="9">
    <location>
        <begin position="391"/>
        <end position="487"/>
    </location>
</feature>
<dbReference type="GO" id="GO:0003723">
    <property type="term" value="F:RNA binding"/>
    <property type="evidence" value="ECO:0007669"/>
    <property type="project" value="UniProtKB-UniRule"/>
</dbReference>
<evidence type="ECO:0000313" key="10">
    <source>
        <dbReference type="EMBL" id="CAI9100411.1"/>
    </source>
</evidence>
<feature type="compositionally biased region" description="Polar residues" evidence="8">
    <location>
        <begin position="677"/>
        <end position="691"/>
    </location>
</feature>